<organism evidence="3 4">
    <name type="scientific">Mycena chlorophos</name>
    <name type="common">Agaric fungus</name>
    <name type="synonym">Agaricus chlorophos</name>
    <dbReference type="NCBI Taxonomy" id="658473"/>
    <lineage>
        <taxon>Eukaryota</taxon>
        <taxon>Fungi</taxon>
        <taxon>Dikarya</taxon>
        <taxon>Basidiomycota</taxon>
        <taxon>Agaricomycotina</taxon>
        <taxon>Agaricomycetes</taxon>
        <taxon>Agaricomycetidae</taxon>
        <taxon>Agaricales</taxon>
        <taxon>Marasmiineae</taxon>
        <taxon>Mycenaceae</taxon>
        <taxon>Mycena</taxon>
    </lineage>
</organism>
<feature type="compositionally biased region" description="Basic and acidic residues" evidence="2">
    <location>
        <begin position="21"/>
        <end position="34"/>
    </location>
</feature>
<evidence type="ECO:0000313" key="4">
    <source>
        <dbReference type="Proteomes" id="UP000815677"/>
    </source>
</evidence>
<name>A0ABQ0LJE0_MYCCL</name>
<feature type="compositionally biased region" description="Pro residues" evidence="2">
    <location>
        <begin position="292"/>
        <end position="317"/>
    </location>
</feature>
<gene>
    <name evidence="3" type="ORF">MCHLO_07852</name>
</gene>
<protein>
    <recommendedName>
        <fullName evidence="5">SAM domain-containing protein</fullName>
    </recommendedName>
</protein>
<keyword evidence="4" id="KW-1185">Reference proteome</keyword>
<dbReference type="Proteomes" id="UP000815677">
    <property type="component" value="Unassembled WGS sequence"/>
</dbReference>
<evidence type="ECO:0008006" key="5">
    <source>
        <dbReference type="Google" id="ProtNLM"/>
    </source>
</evidence>
<keyword evidence="1" id="KW-0175">Coiled coil</keyword>
<feature type="region of interest" description="Disordered" evidence="2">
    <location>
        <begin position="292"/>
        <end position="344"/>
    </location>
</feature>
<dbReference type="EMBL" id="DF846523">
    <property type="protein sequence ID" value="GAT50632.1"/>
    <property type="molecule type" value="Genomic_DNA"/>
</dbReference>
<proteinExistence type="predicted"/>
<evidence type="ECO:0000313" key="3">
    <source>
        <dbReference type="EMBL" id="GAT50632.1"/>
    </source>
</evidence>
<accession>A0ABQ0LJE0</accession>
<sequence length="475" mass="50187">MPSCFSPLFPRRLRRSRKKTAAAEKDVYVEEKDASAASAGTRAPSGRTRPPSPPPSSDTARTAKNVFVLCLRTLGSVSENIPFGSVLNSAIDPLLDIMSRVEQTSENERGFVQLASRIELLTPIVADKKAQEGKQIVEALERELQSIHDDIKQALSHGKIAQFFNTEDNSSGIVKHNANLTQLIGDSTQESVNEILKTVRALEVKKEEKLKIVGGFGGSGGSGYRGGTGGEGEGPALELEKENIASISSIAGGFGGTGGDGVEVGGTGGVGKAPIVKFLRATRFWRQAPVPTYQPPPPPVQAYAPPPPPVHAPAPPEPENKRPEIFGGTGGTGGKARELGGDGGIGQGMRLNLSDASNFSAIRGGMGGTGGEADIKGGGGGLGEAPKLNHHLLTLASKNQNVTLPPLSIADFCKKYRLSPAIQRIFEEEDYASASSLLEVSEHELQDMKFKRGQIAEIKRALREYLASQNIATVA</sequence>
<feature type="coiled-coil region" evidence="1">
    <location>
        <begin position="130"/>
        <end position="157"/>
    </location>
</feature>
<evidence type="ECO:0000256" key="2">
    <source>
        <dbReference type="SAM" id="MobiDB-lite"/>
    </source>
</evidence>
<evidence type="ECO:0000256" key="1">
    <source>
        <dbReference type="SAM" id="Coils"/>
    </source>
</evidence>
<reference evidence="3" key="1">
    <citation type="submission" date="2014-09" db="EMBL/GenBank/DDBJ databases">
        <title>Genome sequence of the luminous mushroom Mycena chlorophos for searching fungal bioluminescence genes.</title>
        <authorList>
            <person name="Tanaka Y."/>
            <person name="Kasuga D."/>
            <person name="Oba Y."/>
            <person name="Hase S."/>
            <person name="Sato K."/>
            <person name="Oba Y."/>
            <person name="Sakakibara Y."/>
        </authorList>
    </citation>
    <scope>NUCLEOTIDE SEQUENCE</scope>
</reference>
<feature type="region of interest" description="Disordered" evidence="2">
    <location>
        <begin position="15"/>
        <end position="60"/>
    </location>
</feature>